<gene>
    <name evidence="9" type="ORF">REJC140_00050</name>
</gene>
<proteinExistence type="inferred from homology"/>
<comment type="caution">
    <text evidence="9">The sequence shown here is derived from an EMBL/GenBank/DDBJ whole genome shotgun (WGS) entry which is preliminary data.</text>
</comment>
<dbReference type="RefSeq" id="WP_142590703.1">
    <property type="nucleotide sequence ID" value="NZ_CABFWF030000001.1"/>
</dbReference>
<dbReference type="Proteomes" id="UP000606921">
    <property type="component" value="Unassembled WGS sequence"/>
</dbReference>
<feature type="transmembrane region" description="Helical" evidence="8">
    <location>
        <begin position="102"/>
        <end position="120"/>
    </location>
</feature>
<sequence length="261" mass="26985">MDDIAHHLIALLFIAAFVAGFVDAIAGGGGLITIPAMLIAGIPPLESLATNKLQAQFGVASATVAYSRKGHVDLKRQLPMAALAFLGGIAGALLASYVPASFLAAAIPFLLIAIALFFALKPNLSDLDSHRRVTPLLFSLTVVPAIGLYDGVFGPGAGSFYMLAFVLLGGFGLLKATAHTKLLNLGSNFGSFLVFAVTGSILWKVGLIMGVGQILGAQAGSRAAMRGGARIIKPLLVISCLVLATKLMADPSHPVRLWLGV</sequence>
<evidence type="ECO:0000256" key="5">
    <source>
        <dbReference type="ARBA" id="ARBA00022692"/>
    </source>
</evidence>
<evidence type="ECO:0000256" key="6">
    <source>
        <dbReference type="ARBA" id="ARBA00022989"/>
    </source>
</evidence>
<feature type="transmembrane region" description="Helical" evidence="8">
    <location>
        <begin position="189"/>
        <end position="211"/>
    </location>
</feature>
<comment type="subcellular location">
    <subcellularLocation>
        <location evidence="1 8">Cell membrane</location>
        <topology evidence="1 8">Multi-pass membrane protein</topology>
    </subcellularLocation>
</comment>
<evidence type="ECO:0000256" key="8">
    <source>
        <dbReference type="RuleBase" id="RU363041"/>
    </source>
</evidence>
<accession>A0ABN7JCH0</accession>
<feature type="transmembrane region" description="Helical" evidence="8">
    <location>
        <begin position="78"/>
        <end position="96"/>
    </location>
</feature>
<reference evidence="9 10" key="1">
    <citation type="submission" date="2020-11" db="EMBL/GenBank/DDBJ databases">
        <authorList>
            <person name="Lassalle F."/>
        </authorList>
    </citation>
    <scope>NUCLEOTIDE SEQUENCE [LARGE SCALE GENOMIC DNA]</scope>
    <source>
        <strain evidence="9 10">JC140</strain>
    </source>
</reference>
<keyword evidence="6 8" id="KW-1133">Transmembrane helix</keyword>
<dbReference type="PANTHER" id="PTHR30269">
    <property type="entry name" value="TRANSMEMBRANE PROTEIN YFCA"/>
    <property type="match status" value="1"/>
</dbReference>
<name>A0ABN7JCH0_9HYPH</name>
<evidence type="ECO:0000256" key="7">
    <source>
        <dbReference type="ARBA" id="ARBA00023136"/>
    </source>
</evidence>
<feature type="transmembrane region" description="Helical" evidence="8">
    <location>
        <begin position="158"/>
        <end position="177"/>
    </location>
</feature>
<keyword evidence="7 8" id="KW-0472">Membrane</keyword>
<evidence type="ECO:0000256" key="3">
    <source>
        <dbReference type="ARBA" id="ARBA00022448"/>
    </source>
</evidence>
<organism evidence="9 10">
    <name type="scientific">Pseudorhizobium endolithicum</name>
    <dbReference type="NCBI Taxonomy" id="1191678"/>
    <lineage>
        <taxon>Bacteria</taxon>
        <taxon>Pseudomonadati</taxon>
        <taxon>Pseudomonadota</taxon>
        <taxon>Alphaproteobacteria</taxon>
        <taxon>Hyphomicrobiales</taxon>
        <taxon>Rhizobiaceae</taxon>
        <taxon>Rhizobium/Agrobacterium group</taxon>
        <taxon>Pseudorhizobium</taxon>
    </lineage>
</organism>
<keyword evidence="10" id="KW-1185">Reference proteome</keyword>
<evidence type="ECO:0000256" key="2">
    <source>
        <dbReference type="ARBA" id="ARBA00009142"/>
    </source>
</evidence>
<keyword evidence="3" id="KW-0813">Transport</keyword>
<evidence type="ECO:0000313" key="9">
    <source>
        <dbReference type="EMBL" id="CAD7022970.1"/>
    </source>
</evidence>
<dbReference type="InterPro" id="IPR052017">
    <property type="entry name" value="TSUP"/>
</dbReference>
<comment type="similarity">
    <text evidence="2 8">Belongs to the 4-toluene sulfonate uptake permease (TSUP) (TC 2.A.102) family.</text>
</comment>
<dbReference type="Pfam" id="PF01925">
    <property type="entry name" value="TauE"/>
    <property type="match status" value="1"/>
</dbReference>
<dbReference type="PANTHER" id="PTHR30269:SF0">
    <property type="entry name" value="MEMBRANE TRANSPORTER PROTEIN YFCA-RELATED"/>
    <property type="match status" value="1"/>
</dbReference>
<evidence type="ECO:0000313" key="10">
    <source>
        <dbReference type="Proteomes" id="UP000606921"/>
    </source>
</evidence>
<protein>
    <recommendedName>
        <fullName evidence="8">Probable membrane transporter protein</fullName>
    </recommendedName>
</protein>
<keyword evidence="4 8" id="KW-1003">Cell membrane</keyword>
<evidence type="ECO:0000256" key="4">
    <source>
        <dbReference type="ARBA" id="ARBA00022475"/>
    </source>
</evidence>
<dbReference type="EMBL" id="CABFWF030000001">
    <property type="protein sequence ID" value="CAD7022970.1"/>
    <property type="molecule type" value="Genomic_DNA"/>
</dbReference>
<feature type="transmembrane region" description="Helical" evidence="8">
    <location>
        <begin position="231"/>
        <end position="249"/>
    </location>
</feature>
<keyword evidence="5 8" id="KW-0812">Transmembrane</keyword>
<dbReference type="InterPro" id="IPR002781">
    <property type="entry name" value="TM_pro_TauE-like"/>
</dbReference>
<evidence type="ECO:0000256" key="1">
    <source>
        <dbReference type="ARBA" id="ARBA00004651"/>
    </source>
</evidence>